<evidence type="ECO:0000256" key="1">
    <source>
        <dbReference type="SAM" id="MobiDB-lite"/>
    </source>
</evidence>
<reference evidence="2 3" key="1">
    <citation type="journal article" date="2010" name="J. Bacteriol.">
        <title>Biochemical characterization of a novel indole prenyltransferase from Streptomyces sp. SN-593.</title>
        <authorList>
            <person name="Takahashi S."/>
            <person name="Takagi H."/>
            <person name="Toyoda A."/>
            <person name="Uramoto M."/>
            <person name="Nogawa T."/>
            <person name="Ueki M."/>
            <person name="Sakaki Y."/>
            <person name="Osada H."/>
        </authorList>
    </citation>
    <scope>NUCLEOTIDE SEQUENCE [LARGE SCALE GENOMIC DNA]</scope>
    <source>
        <strain evidence="2 3">SN-593</strain>
    </source>
</reference>
<feature type="compositionally biased region" description="Low complexity" evidence="1">
    <location>
        <begin position="67"/>
        <end position="81"/>
    </location>
</feature>
<protein>
    <submittedName>
        <fullName evidence="2">Uncharacterized protein</fullName>
    </submittedName>
</protein>
<dbReference type="KEGG" id="arev:RVR_10501"/>
<reference evidence="2 3" key="4">
    <citation type="journal article" date="2020" name="Sci. Rep.">
        <title>beta-carboline chemical signals induce reveromycin production through a LuxR family regulator in Streptomyces sp. SN-593.</title>
        <authorList>
            <person name="Panthee S."/>
            <person name="Kito N."/>
            <person name="Hayashi T."/>
            <person name="Shimizu T."/>
            <person name="Ishikawa J."/>
            <person name="Hamamoto H."/>
            <person name="Osada H."/>
            <person name="Takahashi S."/>
        </authorList>
    </citation>
    <scope>NUCLEOTIDE SEQUENCE [LARGE SCALE GENOMIC DNA]</scope>
    <source>
        <strain evidence="2 3">SN-593</strain>
    </source>
</reference>
<reference evidence="2 3" key="3">
    <citation type="journal article" date="2011" name="Nat. Chem. Biol.">
        <title>Reveromycin A biosynthesis uses RevG and RevJ for stereospecific spiroacetal formation.</title>
        <authorList>
            <person name="Takahashi S."/>
            <person name="Toyoda A."/>
            <person name="Sekiyama Y."/>
            <person name="Takagi H."/>
            <person name="Nogawa T."/>
            <person name="Uramoto M."/>
            <person name="Suzuki R."/>
            <person name="Koshino H."/>
            <person name="Kumano T."/>
            <person name="Panthee S."/>
            <person name="Dairi T."/>
            <person name="Ishikawa J."/>
            <person name="Ikeda H."/>
            <person name="Sakaki Y."/>
            <person name="Osada H."/>
        </authorList>
    </citation>
    <scope>NUCLEOTIDE SEQUENCE [LARGE SCALE GENOMIC DNA]</scope>
    <source>
        <strain evidence="2 3">SN-593</strain>
    </source>
</reference>
<evidence type="ECO:0000313" key="2">
    <source>
        <dbReference type="EMBL" id="BBA95482.1"/>
    </source>
</evidence>
<sequence length="106" mass="11075">MTPPIPCGCRLPRPARALGAPGAAAAETAGTAFPLGACTYGSGRRPPLRPVRRPPLDPDLPRPGPLPARGRPPRGAVPGSRAADHRGAPGRHLRAPSSRPQKRNHR</sequence>
<dbReference type="AlphaFoldDB" id="A0A7U3UMV0"/>
<organism evidence="2 3">
    <name type="scientific">Actinacidiphila reveromycinica</name>
    <dbReference type="NCBI Taxonomy" id="659352"/>
    <lineage>
        <taxon>Bacteria</taxon>
        <taxon>Bacillati</taxon>
        <taxon>Actinomycetota</taxon>
        <taxon>Actinomycetes</taxon>
        <taxon>Kitasatosporales</taxon>
        <taxon>Streptomycetaceae</taxon>
        <taxon>Actinacidiphila</taxon>
    </lineage>
</organism>
<evidence type="ECO:0000313" key="3">
    <source>
        <dbReference type="Proteomes" id="UP000595703"/>
    </source>
</evidence>
<name>A0A7U3UMV0_9ACTN</name>
<feature type="compositionally biased region" description="Basic residues" evidence="1">
    <location>
        <begin position="88"/>
        <end position="106"/>
    </location>
</feature>
<accession>A0A7U3UMV0</accession>
<proteinExistence type="predicted"/>
<dbReference type="EMBL" id="AP018365">
    <property type="protein sequence ID" value="BBA95482.1"/>
    <property type="molecule type" value="Genomic_DNA"/>
</dbReference>
<keyword evidence="3" id="KW-1185">Reference proteome</keyword>
<gene>
    <name evidence="2" type="ORF">RVR_10501</name>
</gene>
<dbReference type="Proteomes" id="UP000595703">
    <property type="component" value="Chromosome"/>
</dbReference>
<reference evidence="2 3" key="2">
    <citation type="journal article" date="2011" name="J. Antibiot.">
        <title>Furaquinocins I and J: novel polyketide isoprenoid hybrid compounds from Streptomyces reveromyceticus SN-593.</title>
        <authorList>
            <person name="Panthee S."/>
            <person name="Takahashi S."/>
            <person name="Takagi H."/>
            <person name="Nogawa T."/>
            <person name="Oowada E."/>
            <person name="Uramoto M."/>
            <person name="Osada H."/>
        </authorList>
    </citation>
    <scope>NUCLEOTIDE SEQUENCE [LARGE SCALE GENOMIC DNA]</scope>
    <source>
        <strain evidence="2 3">SN-593</strain>
    </source>
</reference>
<feature type="region of interest" description="Disordered" evidence="1">
    <location>
        <begin position="40"/>
        <end position="106"/>
    </location>
</feature>